<gene>
    <name evidence="2" type="ORF">DPMN_122653</name>
</gene>
<accession>A0A9D4GSX9</accession>
<keyword evidence="3" id="KW-1185">Reference proteome</keyword>
<name>A0A9D4GSX9_DREPO</name>
<reference evidence="2" key="1">
    <citation type="journal article" date="2019" name="bioRxiv">
        <title>The Genome of the Zebra Mussel, Dreissena polymorpha: A Resource for Invasive Species Research.</title>
        <authorList>
            <person name="McCartney M.A."/>
            <person name="Auch B."/>
            <person name="Kono T."/>
            <person name="Mallez S."/>
            <person name="Zhang Y."/>
            <person name="Obille A."/>
            <person name="Becker A."/>
            <person name="Abrahante J.E."/>
            <person name="Garbe J."/>
            <person name="Badalamenti J.P."/>
            <person name="Herman A."/>
            <person name="Mangelson H."/>
            <person name="Liachko I."/>
            <person name="Sullivan S."/>
            <person name="Sone E.D."/>
            <person name="Koren S."/>
            <person name="Silverstein K.A.T."/>
            <person name="Beckman K.B."/>
            <person name="Gohl D.M."/>
        </authorList>
    </citation>
    <scope>NUCLEOTIDE SEQUENCE</scope>
    <source>
        <strain evidence="2">Duluth1</strain>
        <tissue evidence="2">Whole animal</tissue>
    </source>
</reference>
<comment type="caution">
    <text evidence="2">The sequence shown here is derived from an EMBL/GenBank/DDBJ whole genome shotgun (WGS) entry which is preliminary data.</text>
</comment>
<dbReference type="AlphaFoldDB" id="A0A9D4GSX9"/>
<feature type="signal peptide" evidence="1">
    <location>
        <begin position="1"/>
        <end position="19"/>
    </location>
</feature>
<dbReference type="Proteomes" id="UP000828390">
    <property type="component" value="Unassembled WGS sequence"/>
</dbReference>
<sequence>MRWCRLWRWCAVVSVPVVAVVRCCGGVSCGGDALLWRCRLWRWCAVVAVVRCCGGDAL</sequence>
<protein>
    <recommendedName>
        <fullName evidence="4">Secreted protein</fullName>
    </recommendedName>
</protein>
<organism evidence="2 3">
    <name type="scientific">Dreissena polymorpha</name>
    <name type="common">Zebra mussel</name>
    <name type="synonym">Mytilus polymorpha</name>
    <dbReference type="NCBI Taxonomy" id="45954"/>
    <lineage>
        <taxon>Eukaryota</taxon>
        <taxon>Metazoa</taxon>
        <taxon>Spiralia</taxon>
        <taxon>Lophotrochozoa</taxon>
        <taxon>Mollusca</taxon>
        <taxon>Bivalvia</taxon>
        <taxon>Autobranchia</taxon>
        <taxon>Heteroconchia</taxon>
        <taxon>Euheterodonta</taxon>
        <taxon>Imparidentia</taxon>
        <taxon>Neoheterodontei</taxon>
        <taxon>Myida</taxon>
        <taxon>Dreissenoidea</taxon>
        <taxon>Dreissenidae</taxon>
        <taxon>Dreissena</taxon>
    </lineage>
</organism>
<feature type="chain" id="PRO_5039655287" description="Secreted protein" evidence="1">
    <location>
        <begin position="20"/>
        <end position="58"/>
    </location>
</feature>
<proteinExistence type="predicted"/>
<reference evidence="2" key="2">
    <citation type="submission" date="2020-11" db="EMBL/GenBank/DDBJ databases">
        <authorList>
            <person name="McCartney M.A."/>
            <person name="Auch B."/>
            <person name="Kono T."/>
            <person name="Mallez S."/>
            <person name="Becker A."/>
            <person name="Gohl D.M."/>
            <person name="Silverstein K.A.T."/>
            <person name="Koren S."/>
            <person name="Bechman K.B."/>
            <person name="Herman A."/>
            <person name="Abrahante J.E."/>
            <person name="Garbe J."/>
        </authorList>
    </citation>
    <scope>NUCLEOTIDE SEQUENCE</scope>
    <source>
        <strain evidence="2">Duluth1</strain>
        <tissue evidence="2">Whole animal</tissue>
    </source>
</reference>
<evidence type="ECO:0000313" key="2">
    <source>
        <dbReference type="EMBL" id="KAH3820904.1"/>
    </source>
</evidence>
<dbReference type="EMBL" id="JAIWYP010000005">
    <property type="protein sequence ID" value="KAH3820904.1"/>
    <property type="molecule type" value="Genomic_DNA"/>
</dbReference>
<keyword evidence="1" id="KW-0732">Signal</keyword>
<evidence type="ECO:0000256" key="1">
    <source>
        <dbReference type="SAM" id="SignalP"/>
    </source>
</evidence>
<evidence type="ECO:0008006" key="4">
    <source>
        <dbReference type="Google" id="ProtNLM"/>
    </source>
</evidence>
<evidence type="ECO:0000313" key="3">
    <source>
        <dbReference type="Proteomes" id="UP000828390"/>
    </source>
</evidence>